<dbReference type="EMBL" id="CAJNOE010000563">
    <property type="protein sequence ID" value="CAF1271417.1"/>
    <property type="molecule type" value="Genomic_DNA"/>
</dbReference>
<gene>
    <name evidence="1" type="ORF">IZO911_LOCUS32448</name>
</gene>
<name>A0A815BBK6_9BILA</name>
<organism evidence="1 2">
    <name type="scientific">Adineta steineri</name>
    <dbReference type="NCBI Taxonomy" id="433720"/>
    <lineage>
        <taxon>Eukaryota</taxon>
        <taxon>Metazoa</taxon>
        <taxon>Spiralia</taxon>
        <taxon>Gnathifera</taxon>
        <taxon>Rotifera</taxon>
        <taxon>Eurotatoria</taxon>
        <taxon>Bdelloidea</taxon>
        <taxon>Adinetida</taxon>
        <taxon>Adinetidae</taxon>
        <taxon>Adineta</taxon>
    </lineage>
</organism>
<protein>
    <submittedName>
        <fullName evidence="1">Uncharacterized protein</fullName>
    </submittedName>
</protein>
<proteinExistence type="predicted"/>
<evidence type="ECO:0000313" key="1">
    <source>
        <dbReference type="EMBL" id="CAF1271417.1"/>
    </source>
</evidence>
<accession>A0A815BBK6</accession>
<dbReference type="Proteomes" id="UP000663860">
    <property type="component" value="Unassembled WGS sequence"/>
</dbReference>
<feature type="non-terminal residue" evidence="1">
    <location>
        <position position="1"/>
    </location>
</feature>
<comment type="caution">
    <text evidence="1">The sequence shown here is derived from an EMBL/GenBank/DDBJ whole genome shotgun (WGS) entry which is preliminary data.</text>
</comment>
<dbReference type="SUPFAM" id="SSF56399">
    <property type="entry name" value="ADP-ribosylation"/>
    <property type="match status" value="1"/>
</dbReference>
<dbReference type="AlphaFoldDB" id="A0A815BBK6"/>
<sequence>LTKDESTAIYFYTMQTPYLKCLNSTLRSEKCNDIKPWFPYMKLLITAFDELPSTKATIWHRCGCGYGIMFISYPHPAMH</sequence>
<evidence type="ECO:0000313" key="2">
    <source>
        <dbReference type="Proteomes" id="UP000663860"/>
    </source>
</evidence>
<reference evidence="1" key="1">
    <citation type="submission" date="2021-02" db="EMBL/GenBank/DDBJ databases">
        <authorList>
            <person name="Nowell W R."/>
        </authorList>
    </citation>
    <scope>NUCLEOTIDE SEQUENCE</scope>
</reference>